<dbReference type="GO" id="GO:0004825">
    <property type="term" value="F:methionine-tRNA ligase activity"/>
    <property type="evidence" value="ECO:0007669"/>
    <property type="project" value="UniProtKB-EC"/>
</dbReference>
<sequence length="112" mass="12518">MKPTIQFNDFEKLDLRVGRVTAVTVPGWSEKLVEMKVDLGEETGVRTILAGIKQWYGADELVGKKFIFIANLAERKIKDAVSQGMMLAAVEEDERAVLIEIPEQVPVGTMLR</sequence>
<evidence type="ECO:0000313" key="19">
    <source>
        <dbReference type="Proteomes" id="UP000034502"/>
    </source>
</evidence>
<dbReference type="Pfam" id="PF01588">
    <property type="entry name" value="tRNA_bind"/>
    <property type="match status" value="1"/>
</dbReference>
<evidence type="ECO:0000256" key="4">
    <source>
        <dbReference type="ARBA" id="ARBA00012838"/>
    </source>
</evidence>
<reference evidence="18 19" key="1">
    <citation type="journal article" date="2015" name="Nature">
        <title>rRNA introns, odd ribosomes, and small enigmatic genomes across a large radiation of phyla.</title>
        <authorList>
            <person name="Brown C.T."/>
            <person name="Hug L.A."/>
            <person name="Thomas B.C."/>
            <person name="Sharon I."/>
            <person name="Castelle C.J."/>
            <person name="Singh A."/>
            <person name="Wilkins M.J."/>
            <person name="Williams K.H."/>
            <person name="Banfield J.F."/>
        </authorList>
    </citation>
    <scope>NUCLEOTIDE SEQUENCE [LARGE SCALE GENOMIC DNA]</scope>
</reference>
<keyword evidence="11 16" id="KW-0694">RNA-binding</keyword>
<dbReference type="InterPro" id="IPR051270">
    <property type="entry name" value="Tyrosine-tRNA_ligase_regulator"/>
</dbReference>
<dbReference type="GO" id="GO:0005737">
    <property type="term" value="C:cytoplasm"/>
    <property type="evidence" value="ECO:0007669"/>
    <property type="project" value="UniProtKB-SubCell"/>
</dbReference>
<keyword evidence="8 18" id="KW-0436">Ligase</keyword>
<evidence type="ECO:0000256" key="13">
    <source>
        <dbReference type="ARBA" id="ARBA00023146"/>
    </source>
</evidence>
<keyword evidence="13" id="KW-0030">Aminoacyl-tRNA synthetase</keyword>
<evidence type="ECO:0000259" key="17">
    <source>
        <dbReference type="PROSITE" id="PS50886"/>
    </source>
</evidence>
<organism evidence="18 19">
    <name type="scientific">Candidatus Amesbacteria bacterium GW2011_GWC1_47_15</name>
    <dbReference type="NCBI Taxonomy" id="1618364"/>
    <lineage>
        <taxon>Bacteria</taxon>
        <taxon>Candidatus Amesiibacteriota</taxon>
    </lineage>
</organism>
<dbReference type="Gene3D" id="2.40.50.140">
    <property type="entry name" value="Nucleic acid-binding proteins"/>
    <property type="match status" value="1"/>
</dbReference>
<evidence type="ECO:0000256" key="11">
    <source>
        <dbReference type="ARBA" id="ARBA00022884"/>
    </source>
</evidence>
<gene>
    <name evidence="18" type="ORF">UX86_C0002G0004</name>
</gene>
<evidence type="ECO:0000256" key="2">
    <source>
        <dbReference type="ARBA" id="ARBA00004496"/>
    </source>
</evidence>
<dbReference type="AlphaFoldDB" id="A0A0G1UFZ9"/>
<dbReference type="EC" id="6.1.1.10" evidence="4"/>
<keyword evidence="7 16" id="KW-0820">tRNA-binding</keyword>
<keyword evidence="12" id="KW-0648">Protein biosynthesis</keyword>
<dbReference type="InterPro" id="IPR012340">
    <property type="entry name" value="NA-bd_OB-fold"/>
</dbReference>
<dbReference type="PATRIC" id="fig|1618364.3.peg.51"/>
<dbReference type="GO" id="GO:0006412">
    <property type="term" value="P:translation"/>
    <property type="evidence" value="ECO:0007669"/>
    <property type="project" value="UniProtKB-KW"/>
</dbReference>
<evidence type="ECO:0000256" key="6">
    <source>
        <dbReference type="ARBA" id="ARBA00022490"/>
    </source>
</evidence>
<dbReference type="STRING" id="1618364.UX86_C0002G0004"/>
<dbReference type="InterPro" id="IPR002547">
    <property type="entry name" value="tRNA-bd_dom"/>
</dbReference>
<protein>
    <recommendedName>
        <fullName evidence="5">Methionine--tRNA ligase</fullName>
        <ecNumber evidence="4">6.1.1.10</ecNumber>
    </recommendedName>
    <alternativeName>
        <fullName evidence="14">Methionyl-tRNA synthetase</fullName>
    </alternativeName>
</protein>
<dbReference type="PANTHER" id="PTHR11586">
    <property type="entry name" value="TRNA-AMINOACYLATION COFACTOR ARC1 FAMILY MEMBER"/>
    <property type="match status" value="1"/>
</dbReference>
<evidence type="ECO:0000256" key="5">
    <source>
        <dbReference type="ARBA" id="ARBA00018753"/>
    </source>
</evidence>
<evidence type="ECO:0000256" key="15">
    <source>
        <dbReference type="ARBA" id="ARBA00047364"/>
    </source>
</evidence>
<comment type="catalytic activity">
    <reaction evidence="15">
        <text>tRNA(Met) + L-methionine + ATP = L-methionyl-tRNA(Met) + AMP + diphosphate</text>
        <dbReference type="Rhea" id="RHEA:13481"/>
        <dbReference type="Rhea" id="RHEA-COMP:9667"/>
        <dbReference type="Rhea" id="RHEA-COMP:9698"/>
        <dbReference type="ChEBI" id="CHEBI:30616"/>
        <dbReference type="ChEBI" id="CHEBI:33019"/>
        <dbReference type="ChEBI" id="CHEBI:57844"/>
        <dbReference type="ChEBI" id="CHEBI:78442"/>
        <dbReference type="ChEBI" id="CHEBI:78530"/>
        <dbReference type="ChEBI" id="CHEBI:456215"/>
        <dbReference type="EC" id="6.1.1.10"/>
    </reaction>
</comment>
<dbReference type="PANTHER" id="PTHR11586:SF37">
    <property type="entry name" value="TRNA-BINDING DOMAIN-CONTAINING PROTEIN"/>
    <property type="match status" value="1"/>
</dbReference>
<evidence type="ECO:0000256" key="8">
    <source>
        <dbReference type="ARBA" id="ARBA00022598"/>
    </source>
</evidence>
<evidence type="ECO:0000256" key="12">
    <source>
        <dbReference type="ARBA" id="ARBA00022917"/>
    </source>
</evidence>
<comment type="subcellular location">
    <subcellularLocation>
        <location evidence="2">Cytoplasm</location>
    </subcellularLocation>
</comment>
<evidence type="ECO:0000256" key="16">
    <source>
        <dbReference type="PROSITE-ProRule" id="PRU00209"/>
    </source>
</evidence>
<accession>A0A0G1UFZ9</accession>
<name>A0A0G1UFZ9_9BACT</name>
<evidence type="ECO:0000256" key="9">
    <source>
        <dbReference type="ARBA" id="ARBA00022741"/>
    </source>
</evidence>
<comment type="subunit">
    <text evidence="3">Homodimer.</text>
</comment>
<keyword evidence="6" id="KW-0963">Cytoplasm</keyword>
<dbReference type="PROSITE" id="PS50886">
    <property type="entry name" value="TRBD"/>
    <property type="match status" value="1"/>
</dbReference>
<evidence type="ECO:0000313" key="18">
    <source>
        <dbReference type="EMBL" id="KKU65038.1"/>
    </source>
</evidence>
<dbReference type="FunFam" id="2.40.50.140:FF:000042">
    <property type="entry name" value="Methionine--tRNA ligase"/>
    <property type="match status" value="1"/>
</dbReference>
<proteinExistence type="predicted"/>
<evidence type="ECO:0000256" key="1">
    <source>
        <dbReference type="ARBA" id="ARBA00003314"/>
    </source>
</evidence>
<comment type="caution">
    <text evidence="18">The sequence shown here is derived from an EMBL/GenBank/DDBJ whole genome shotgun (WGS) entry which is preliminary data.</text>
</comment>
<evidence type="ECO:0000256" key="10">
    <source>
        <dbReference type="ARBA" id="ARBA00022840"/>
    </source>
</evidence>
<dbReference type="EMBL" id="LCNU01000002">
    <property type="protein sequence ID" value="KKU65038.1"/>
    <property type="molecule type" value="Genomic_DNA"/>
</dbReference>
<evidence type="ECO:0000256" key="7">
    <source>
        <dbReference type="ARBA" id="ARBA00022555"/>
    </source>
</evidence>
<evidence type="ECO:0000256" key="3">
    <source>
        <dbReference type="ARBA" id="ARBA00011738"/>
    </source>
</evidence>
<dbReference type="GO" id="GO:0005524">
    <property type="term" value="F:ATP binding"/>
    <property type="evidence" value="ECO:0007669"/>
    <property type="project" value="UniProtKB-KW"/>
</dbReference>
<feature type="domain" description="TRNA-binding" evidence="17">
    <location>
        <begin position="9"/>
        <end position="112"/>
    </location>
</feature>
<keyword evidence="10" id="KW-0067">ATP-binding</keyword>
<dbReference type="Proteomes" id="UP000034502">
    <property type="component" value="Unassembled WGS sequence"/>
</dbReference>
<comment type="function">
    <text evidence="1">Is required not only for elongation of protein synthesis but also for the initiation of all mRNA translation through initiator tRNA(fMet) aminoacylation.</text>
</comment>
<dbReference type="GO" id="GO:0000049">
    <property type="term" value="F:tRNA binding"/>
    <property type="evidence" value="ECO:0007669"/>
    <property type="project" value="UniProtKB-UniRule"/>
</dbReference>
<keyword evidence="9" id="KW-0547">Nucleotide-binding</keyword>
<dbReference type="SUPFAM" id="SSF50249">
    <property type="entry name" value="Nucleic acid-binding proteins"/>
    <property type="match status" value="1"/>
</dbReference>
<evidence type="ECO:0000256" key="14">
    <source>
        <dbReference type="ARBA" id="ARBA00030904"/>
    </source>
</evidence>